<dbReference type="SUPFAM" id="SSF54416">
    <property type="entry name" value="Amine oxidase N-terminal region"/>
    <property type="match status" value="1"/>
</dbReference>
<comment type="cofactor">
    <cofactor evidence="7">
        <name>Cu cation</name>
        <dbReference type="ChEBI" id="CHEBI:23378"/>
    </cofactor>
    <text evidence="7">Contains 1 topaquinone per subunit.</text>
</comment>
<dbReference type="GO" id="GO:0008131">
    <property type="term" value="F:primary methylamine oxidase activity"/>
    <property type="evidence" value="ECO:0007669"/>
    <property type="project" value="InterPro"/>
</dbReference>
<dbReference type="InterPro" id="IPR000269">
    <property type="entry name" value="Cu_amine_oxidase"/>
</dbReference>
<dbReference type="AlphaFoldDB" id="A0A8J4T4B0"/>
<keyword evidence="9" id="KW-0472">Membrane</keyword>
<comment type="PTM">
    <text evidence="6 7">Topaquinone (TPQ) is generated by copper-dependent autoxidation of a specific tyrosyl residue.</text>
</comment>
<dbReference type="Proteomes" id="UP000748531">
    <property type="component" value="Unassembled WGS sequence"/>
</dbReference>
<keyword evidence="13" id="KW-1185">Reference proteome</keyword>
<dbReference type="InterPro" id="IPR015328">
    <property type="entry name" value="DUF1965"/>
</dbReference>
<comment type="caution">
    <text evidence="12">The sequence shown here is derived from an EMBL/GenBank/DDBJ whole genome shotgun (WGS) entry which is preliminary data.</text>
</comment>
<dbReference type="Pfam" id="PF09248">
    <property type="entry name" value="DUF1965"/>
    <property type="match status" value="1"/>
</dbReference>
<proteinExistence type="inferred from homology"/>
<evidence type="ECO:0000256" key="1">
    <source>
        <dbReference type="ARBA" id="ARBA00007983"/>
    </source>
</evidence>
<dbReference type="OrthoDB" id="5379943at2759"/>
<feature type="domain" description="Copper amine oxidase catalytic" evidence="10">
    <location>
        <begin position="502"/>
        <end position="930"/>
    </location>
</feature>
<keyword evidence="2 7" id="KW-0479">Metal-binding</keyword>
<accession>A0A8J4T4B0</accession>
<evidence type="ECO:0000256" key="3">
    <source>
        <dbReference type="ARBA" id="ARBA00022772"/>
    </source>
</evidence>
<dbReference type="InterPro" id="IPR036460">
    <property type="entry name" value="Cu_amine_oxidase_C_sf"/>
</dbReference>
<feature type="modified residue" description="2',4',5'-topaquinone" evidence="6">
    <location>
        <position position="665"/>
    </location>
</feature>
<dbReference type="Gene3D" id="3.10.450.40">
    <property type="match status" value="2"/>
</dbReference>
<name>A0A8J4T4B0_9TREM</name>
<dbReference type="InterPro" id="IPR049948">
    <property type="entry name" value="Cu_Am_ox_TPQ-bd"/>
</dbReference>
<evidence type="ECO:0000256" key="2">
    <source>
        <dbReference type="ARBA" id="ARBA00022723"/>
    </source>
</evidence>
<evidence type="ECO:0000256" key="9">
    <source>
        <dbReference type="SAM" id="Phobius"/>
    </source>
</evidence>
<evidence type="ECO:0000256" key="8">
    <source>
        <dbReference type="SAM" id="MobiDB-lite"/>
    </source>
</evidence>
<dbReference type="GO" id="GO:0048038">
    <property type="term" value="F:quinone binding"/>
    <property type="evidence" value="ECO:0007669"/>
    <property type="project" value="InterPro"/>
</dbReference>
<evidence type="ECO:0000256" key="6">
    <source>
        <dbReference type="PIRSR" id="PIRSR600269-51"/>
    </source>
</evidence>
<dbReference type="PANTHER" id="PTHR10638">
    <property type="entry name" value="COPPER AMINE OXIDASE"/>
    <property type="match status" value="1"/>
</dbReference>
<keyword evidence="4 7" id="KW-0560">Oxidoreductase</keyword>
<dbReference type="InterPro" id="IPR016182">
    <property type="entry name" value="Cu_amine_oxidase_N-reg"/>
</dbReference>
<keyword evidence="9" id="KW-0812">Transmembrane</keyword>
<feature type="compositionally biased region" description="Low complexity" evidence="8">
    <location>
        <begin position="83"/>
        <end position="93"/>
    </location>
</feature>
<evidence type="ECO:0000259" key="10">
    <source>
        <dbReference type="Pfam" id="PF01179"/>
    </source>
</evidence>
<dbReference type="PROSITE" id="PS01164">
    <property type="entry name" value="COPPER_AMINE_OXID_1"/>
    <property type="match status" value="1"/>
</dbReference>
<dbReference type="GO" id="GO:0005507">
    <property type="term" value="F:copper ion binding"/>
    <property type="evidence" value="ECO:0007669"/>
    <property type="project" value="InterPro"/>
</dbReference>
<dbReference type="Gene3D" id="2.70.98.20">
    <property type="entry name" value="Copper amine oxidase, catalytic domain"/>
    <property type="match status" value="1"/>
</dbReference>
<comment type="similarity">
    <text evidence="1 7">Belongs to the copper/topaquinone oxidase family.</text>
</comment>
<evidence type="ECO:0000313" key="13">
    <source>
        <dbReference type="Proteomes" id="UP000748531"/>
    </source>
</evidence>
<evidence type="ECO:0000259" key="11">
    <source>
        <dbReference type="Pfam" id="PF09248"/>
    </source>
</evidence>
<feature type="transmembrane region" description="Helical" evidence="9">
    <location>
        <begin position="54"/>
        <end position="77"/>
    </location>
</feature>
<dbReference type="EMBL" id="LUCH01000319">
    <property type="protein sequence ID" value="KAF5405461.1"/>
    <property type="molecule type" value="Genomic_DNA"/>
</dbReference>
<gene>
    <name evidence="12" type="ORF">PHET_01126</name>
</gene>
<keyword evidence="9" id="KW-1133">Transmembrane helix</keyword>
<sequence length="964" mass="108255">MQKVKYSKLPEELTEIDAPLGSDTSEENVIQHSQCQADVGVQCGRKEIFARANFTVVQAIGLAAFTVVICITLVITLNKTTWDSSTEPYSPSTESDRSKGSGQPDEEPSSGLFDELSTEEYVKVVHALRTHIPDLYAFEPGIDEPSPPTTEEGHSNVYSRSRLSALSWTEQLRSNSLWGVTVQVPDKISRFKFFTALQQQQQPELLDRYARAIVFHARTSLPEIREYVVGPLSETNCEVVPDRVIGYNKRPLGETEYGALLDFLTIQTARLDPLIQQTYKASFFKTVPSDKWGNGFSQSTSTDTLCQHESLNPSHLRGNPNCLIPTFASPLVTKASPNARRIWFRLVRQVAPFIQYPVDLQFEIDHTSLDPTKWKVVHIWFQGQTYKSVDQLLKLYESGNLTVTPSPFVDMYPGQLEPAPSQFEGADMPSMTTSPHRTIIQSVGPSSAAIPKSSPLNPFGSLWTKQQKLKRSPIVNPAYSIQTEADTVRSRLFKANRIHLLPNRRIRYQHWDFHLTMHRDSGLRLYGVHFAGQSLLAEAGLDETVTAYWGSSPFMQTMTSLESMFGVGAMSSELSPGVDCPYESIFLSVRMVPNAEIGPQRLRNGICLFEWLVDPPSGPLRRHFEFPVTSSGASGGTQSADHTNFASGLAARALVVRAVSSLFNYDYVFDILFHESGVIEFAVSPTGYVHVDPITNRSQTSVSPWIVEHAFGFLSDKVPIYFVLHQHFFHYKLDIDVLGTENFVKVIETHGQPDPSSSNCVNVSPGESKGLECPALWMSVFQPRSELEAQFVNKFERPKQYLICKSITQGETKKNERCVRLDNRGAIKSLFSDEHTKSFAWSRYQLIVTRQHDTEPRASSVFNGVDIVDPVVDFARFSQDNESIYNEDVVLWVAVGNVHLPRQEDLPNTVTTGGRLAFFIQPHNLFEHSPDAHSCDRVYTRRLEQWLTGFHDASHCVSTPLSIL</sequence>
<feature type="region of interest" description="Disordered" evidence="8">
    <location>
        <begin position="82"/>
        <end position="113"/>
    </location>
</feature>
<reference evidence="12" key="1">
    <citation type="submission" date="2019-05" db="EMBL/GenBank/DDBJ databases">
        <title>Annotation for the trematode Paragonimus heterotremus.</title>
        <authorList>
            <person name="Choi Y.-J."/>
        </authorList>
    </citation>
    <scope>NUCLEOTIDE SEQUENCE</scope>
    <source>
        <strain evidence="12">LC</strain>
    </source>
</reference>
<dbReference type="SUPFAM" id="SSF49998">
    <property type="entry name" value="Amine oxidase catalytic domain"/>
    <property type="match status" value="1"/>
</dbReference>
<evidence type="ECO:0000256" key="4">
    <source>
        <dbReference type="ARBA" id="ARBA00023002"/>
    </source>
</evidence>
<dbReference type="PANTHER" id="PTHR10638:SF20">
    <property type="entry name" value="AMINE OXIDASE"/>
    <property type="match status" value="1"/>
</dbReference>
<keyword evidence="5 7" id="KW-0186">Copper</keyword>
<evidence type="ECO:0000313" key="12">
    <source>
        <dbReference type="EMBL" id="KAF5405461.1"/>
    </source>
</evidence>
<dbReference type="EC" id="1.4.3.-" evidence="7"/>
<dbReference type="InterPro" id="IPR015798">
    <property type="entry name" value="Cu_amine_oxidase_C"/>
</dbReference>
<protein>
    <recommendedName>
        <fullName evidence="7">Amine oxidase</fullName>
        <ecNumber evidence="7">1.4.3.-</ecNumber>
    </recommendedName>
</protein>
<dbReference type="GO" id="GO:0005886">
    <property type="term" value="C:plasma membrane"/>
    <property type="evidence" value="ECO:0007669"/>
    <property type="project" value="TreeGrafter"/>
</dbReference>
<keyword evidence="3 6" id="KW-0801">TPQ</keyword>
<organism evidence="12 13">
    <name type="scientific">Paragonimus heterotremus</name>
    <dbReference type="NCBI Taxonomy" id="100268"/>
    <lineage>
        <taxon>Eukaryota</taxon>
        <taxon>Metazoa</taxon>
        <taxon>Spiralia</taxon>
        <taxon>Lophotrochozoa</taxon>
        <taxon>Platyhelminthes</taxon>
        <taxon>Trematoda</taxon>
        <taxon>Digenea</taxon>
        <taxon>Plagiorchiida</taxon>
        <taxon>Troglotremata</taxon>
        <taxon>Troglotrematidae</taxon>
        <taxon>Paragonimus</taxon>
    </lineage>
</organism>
<dbReference type="Pfam" id="PF01179">
    <property type="entry name" value="Cu_amine_oxid"/>
    <property type="match status" value="1"/>
</dbReference>
<evidence type="ECO:0000256" key="5">
    <source>
        <dbReference type="ARBA" id="ARBA00023008"/>
    </source>
</evidence>
<feature type="domain" description="DUF1965" evidence="11">
    <location>
        <begin position="357"/>
        <end position="402"/>
    </location>
</feature>
<evidence type="ECO:0000256" key="7">
    <source>
        <dbReference type="RuleBase" id="RU000672"/>
    </source>
</evidence>
<dbReference type="GO" id="GO:0009308">
    <property type="term" value="P:amine metabolic process"/>
    <property type="evidence" value="ECO:0007669"/>
    <property type="project" value="UniProtKB-UniRule"/>
</dbReference>